<proteinExistence type="predicted"/>
<dbReference type="Pfam" id="PF18758">
    <property type="entry name" value="KDZ"/>
    <property type="match status" value="1"/>
</dbReference>
<dbReference type="PANTHER" id="PTHR33096">
    <property type="entry name" value="CXC2 DOMAIN-CONTAINING PROTEIN"/>
    <property type="match status" value="1"/>
</dbReference>
<name>A0A0D7AJD1_9AGAR</name>
<dbReference type="AlphaFoldDB" id="A0A0D7AJD1"/>
<dbReference type="OrthoDB" id="3251205at2759"/>
<dbReference type="EMBL" id="KN881666">
    <property type="protein sequence ID" value="KIY51406.1"/>
    <property type="molecule type" value="Genomic_DNA"/>
</dbReference>
<dbReference type="InterPro" id="IPR040521">
    <property type="entry name" value="KDZ"/>
</dbReference>
<feature type="non-terminal residue" evidence="1">
    <location>
        <position position="299"/>
    </location>
</feature>
<gene>
    <name evidence="1" type="ORF">FISHEDRAFT_16436</name>
</gene>
<evidence type="ECO:0000313" key="1">
    <source>
        <dbReference type="EMBL" id="KIY51406.1"/>
    </source>
</evidence>
<dbReference type="Proteomes" id="UP000054144">
    <property type="component" value="Unassembled WGS sequence"/>
</dbReference>
<evidence type="ECO:0000313" key="2">
    <source>
        <dbReference type="Proteomes" id="UP000054144"/>
    </source>
</evidence>
<keyword evidence="2" id="KW-1185">Reference proteome</keyword>
<organism evidence="1 2">
    <name type="scientific">Fistulina hepatica ATCC 64428</name>
    <dbReference type="NCBI Taxonomy" id="1128425"/>
    <lineage>
        <taxon>Eukaryota</taxon>
        <taxon>Fungi</taxon>
        <taxon>Dikarya</taxon>
        <taxon>Basidiomycota</taxon>
        <taxon>Agaricomycotina</taxon>
        <taxon>Agaricomycetes</taxon>
        <taxon>Agaricomycetidae</taxon>
        <taxon>Agaricales</taxon>
        <taxon>Fistulinaceae</taxon>
        <taxon>Fistulina</taxon>
    </lineage>
</organism>
<accession>A0A0D7AJD1</accession>
<reference evidence="1 2" key="1">
    <citation type="journal article" date="2015" name="Fungal Genet. Biol.">
        <title>Evolution of novel wood decay mechanisms in Agaricales revealed by the genome sequences of Fistulina hepatica and Cylindrobasidium torrendii.</title>
        <authorList>
            <person name="Floudas D."/>
            <person name="Held B.W."/>
            <person name="Riley R."/>
            <person name="Nagy L.G."/>
            <person name="Koehler G."/>
            <person name="Ransdell A.S."/>
            <person name="Younus H."/>
            <person name="Chow J."/>
            <person name="Chiniquy J."/>
            <person name="Lipzen A."/>
            <person name="Tritt A."/>
            <person name="Sun H."/>
            <person name="Haridas S."/>
            <person name="LaButti K."/>
            <person name="Ohm R.A."/>
            <person name="Kues U."/>
            <person name="Blanchette R.A."/>
            <person name="Grigoriev I.V."/>
            <person name="Minto R.E."/>
            <person name="Hibbett D.S."/>
        </authorList>
    </citation>
    <scope>NUCLEOTIDE SEQUENCE [LARGE SCALE GENOMIC DNA]</scope>
    <source>
        <strain evidence="1 2">ATCC 64428</strain>
    </source>
</reference>
<dbReference type="PANTHER" id="PTHR33096:SF1">
    <property type="entry name" value="CXC1-LIKE CYSTEINE CLUSTER ASSOCIATED WITH KDZ TRANSPOSASES DOMAIN-CONTAINING PROTEIN"/>
    <property type="match status" value="1"/>
</dbReference>
<protein>
    <submittedName>
        <fullName evidence="1">Uncharacterized protein</fullName>
    </submittedName>
</protein>
<sequence>MKYPIAITNYLIDTYGNNIGLGYDIMCAFMKTLSRSSIADKVRSSRLVGVVPAFHGHAHSRSCQVHWHPMYVDGTGLEDFEENERFFGGSNELATGTRTCTAFHRRQQIEEYINFHDEDKYATCGNFLYGNYRQALATIHQNTQQLGVLEARLGTTATDYETYLKDEREYLRSLLKEPEEVAQRFEYLEALQKFNVALADSAAAREAHTQLDVAYERGMPLEEGVDPAIIKARYTRSASKVVLLDEEVTRIEDVLGIHTRWTPTNPEYMKCARELKERKFRRALDDLERLVVQRLLELT</sequence>